<feature type="region of interest" description="Disordered" evidence="1">
    <location>
        <begin position="11"/>
        <end position="40"/>
    </location>
</feature>
<dbReference type="EMBL" id="CATNWA010011766">
    <property type="protein sequence ID" value="CAI9562269.1"/>
    <property type="molecule type" value="Genomic_DNA"/>
</dbReference>
<proteinExistence type="predicted"/>
<evidence type="ECO:0000256" key="1">
    <source>
        <dbReference type="SAM" id="MobiDB-lite"/>
    </source>
</evidence>
<gene>
    <name evidence="2" type="ORF">SPARVUS_LOCUS5579726</name>
</gene>
<accession>A0ABN9CQ52</accession>
<feature type="compositionally biased region" description="Low complexity" evidence="1">
    <location>
        <begin position="12"/>
        <end position="26"/>
    </location>
</feature>
<comment type="caution">
    <text evidence="2">The sequence shown here is derived from an EMBL/GenBank/DDBJ whole genome shotgun (WGS) entry which is preliminary data.</text>
</comment>
<name>A0ABN9CQ52_9NEOB</name>
<protein>
    <submittedName>
        <fullName evidence="2">Uncharacterized protein</fullName>
    </submittedName>
</protein>
<reference evidence="2" key="1">
    <citation type="submission" date="2023-05" db="EMBL/GenBank/DDBJ databases">
        <authorList>
            <person name="Stuckert A."/>
        </authorList>
    </citation>
    <scope>NUCLEOTIDE SEQUENCE</scope>
</reference>
<organism evidence="2 3">
    <name type="scientific">Staurois parvus</name>
    <dbReference type="NCBI Taxonomy" id="386267"/>
    <lineage>
        <taxon>Eukaryota</taxon>
        <taxon>Metazoa</taxon>
        <taxon>Chordata</taxon>
        <taxon>Craniata</taxon>
        <taxon>Vertebrata</taxon>
        <taxon>Euteleostomi</taxon>
        <taxon>Amphibia</taxon>
        <taxon>Batrachia</taxon>
        <taxon>Anura</taxon>
        <taxon>Neobatrachia</taxon>
        <taxon>Ranoidea</taxon>
        <taxon>Ranidae</taxon>
        <taxon>Staurois</taxon>
    </lineage>
</organism>
<sequence length="80" mass="8700">MVPLLKVPMMHSASSATVSAATTPATKCPLRRNSHSQSDHTEIITKSGAEHQEDLQKIAKHSYCTYYPVSSSIELPQTAC</sequence>
<dbReference type="Proteomes" id="UP001162483">
    <property type="component" value="Unassembled WGS sequence"/>
</dbReference>
<evidence type="ECO:0000313" key="3">
    <source>
        <dbReference type="Proteomes" id="UP001162483"/>
    </source>
</evidence>
<evidence type="ECO:0000313" key="2">
    <source>
        <dbReference type="EMBL" id="CAI9562269.1"/>
    </source>
</evidence>
<keyword evidence="3" id="KW-1185">Reference proteome</keyword>